<organism evidence="3 4">
    <name type="scientific">Sphingomicrobium sediminis</name>
    <dbReference type="NCBI Taxonomy" id="2950949"/>
    <lineage>
        <taxon>Bacteria</taxon>
        <taxon>Pseudomonadati</taxon>
        <taxon>Pseudomonadota</taxon>
        <taxon>Alphaproteobacteria</taxon>
        <taxon>Sphingomonadales</taxon>
        <taxon>Sphingomonadaceae</taxon>
        <taxon>Sphingomicrobium</taxon>
    </lineage>
</organism>
<feature type="transmembrane region" description="Helical" evidence="1">
    <location>
        <begin position="333"/>
        <end position="352"/>
    </location>
</feature>
<evidence type="ECO:0000259" key="2">
    <source>
        <dbReference type="Pfam" id="PF04235"/>
    </source>
</evidence>
<evidence type="ECO:0000256" key="1">
    <source>
        <dbReference type="SAM" id="Phobius"/>
    </source>
</evidence>
<dbReference type="PANTHER" id="PTHR30590:SF2">
    <property type="entry name" value="INNER MEMBRANE PROTEIN"/>
    <property type="match status" value="1"/>
</dbReference>
<feature type="transmembrane region" description="Helical" evidence="1">
    <location>
        <begin position="256"/>
        <end position="275"/>
    </location>
</feature>
<gene>
    <name evidence="3" type="ORF">NDO55_07105</name>
</gene>
<name>A0A9X2EHH3_9SPHN</name>
<feature type="transmembrane region" description="Helical" evidence="1">
    <location>
        <begin position="119"/>
        <end position="134"/>
    </location>
</feature>
<dbReference type="AlphaFoldDB" id="A0A9X2EHH3"/>
<dbReference type="Proteomes" id="UP001155128">
    <property type="component" value="Unassembled WGS sequence"/>
</dbReference>
<reference evidence="3" key="1">
    <citation type="submission" date="2022-06" db="EMBL/GenBank/DDBJ databases">
        <title>Sphingomicrobium sedimins sp. nov., a marine bacterium isolated from tidal flat.</title>
        <authorList>
            <person name="Kim C.-H."/>
            <person name="Yoo Y."/>
            <person name="Kim J.-J."/>
        </authorList>
    </citation>
    <scope>NUCLEOTIDE SEQUENCE</scope>
    <source>
        <strain evidence="3">GRR-S6-50</strain>
    </source>
</reference>
<feature type="transmembrane region" description="Helical" evidence="1">
    <location>
        <begin position="214"/>
        <end position="235"/>
    </location>
</feature>
<dbReference type="RefSeq" id="WP_252113768.1">
    <property type="nucleotide sequence ID" value="NZ_JAMSHT010000001.1"/>
</dbReference>
<protein>
    <submittedName>
        <fullName evidence="3">DUF418 domain-containing protein</fullName>
    </submittedName>
</protein>
<feature type="transmembrane region" description="Helical" evidence="1">
    <location>
        <begin position="18"/>
        <end position="40"/>
    </location>
</feature>
<dbReference type="InterPro" id="IPR007349">
    <property type="entry name" value="DUF418"/>
</dbReference>
<proteinExistence type="predicted"/>
<sequence>MATTQPGRIISLDIIRGIAVMGILSVNIVGLGMMQGAYFWPTLNGFDALGDRIMYLVNFVLIDGKMRSLFSILFGASLVLICEKALEKGQSPAKTHYARMVTLLLIGLAHFYFLWWGDILSHYALIGLVAFLFWKRSPKVLLIWSIIFLVLNALMMIGGSFDMARAIGADPEESQQAAAFAQMAKGAPPEALAATAAAVANPIAHLMHMIDNQLLQPFMVSIFLLPETLGLMLLGMATYKLGFLTGEMRDSVYKKWAWIALGGGIVFTAFVAYIIHVHDYAPPWPMIGRNGATAWTRAPMALGYAAFLILAFRNIGWLGERVAAVGRAAFTNYLGPTLITTPIFFGFGGGLFNELSRGELWLFFVPALWALMLLWSKPWLDRHRYGPLEWAWRSMARGRIEPNRKALPSGVAATA</sequence>
<keyword evidence="4" id="KW-1185">Reference proteome</keyword>
<feature type="transmembrane region" description="Helical" evidence="1">
    <location>
        <begin position="295"/>
        <end position="312"/>
    </location>
</feature>
<feature type="domain" description="DUF418" evidence="2">
    <location>
        <begin position="239"/>
        <end position="398"/>
    </location>
</feature>
<keyword evidence="1" id="KW-0812">Transmembrane</keyword>
<dbReference type="EMBL" id="JAMSHT010000001">
    <property type="protein sequence ID" value="MCM8557586.1"/>
    <property type="molecule type" value="Genomic_DNA"/>
</dbReference>
<comment type="caution">
    <text evidence="3">The sequence shown here is derived from an EMBL/GenBank/DDBJ whole genome shotgun (WGS) entry which is preliminary data.</text>
</comment>
<dbReference type="InterPro" id="IPR052529">
    <property type="entry name" value="Bact_Transport_Assoc"/>
</dbReference>
<accession>A0A9X2EHH3</accession>
<feature type="transmembrane region" description="Helical" evidence="1">
    <location>
        <begin position="141"/>
        <end position="161"/>
    </location>
</feature>
<evidence type="ECO:0000313" key="3">
    <source>
        <dbReference type="EMBL" id="MCM8557586.1"/>
    </source>
</evidence>
<dbReference type="Pfam" id="PF04235">
    <property type="entry name" value="DUF418"/>
    <property type="match status" value="1"/>
</dbReference>
<dbReference type="PANTHER" id="PTHR30590">
    <property type="entry name" value="INNER MEMBRANE PROTEIN"/>
    <property type="match status" value="1"/>
</dbReference>
<keyword evidence="1" id="KW-1133">Transmembrane helix</keyword>
<feature type="transmembrane region" description="Helical" evidence="1">
    <location>
        <begin position="358"/>
        <end position="375"/>
    </location>
</feature>
<evidence type="ECO:0000313" key="4">
    <source>
        <dbReference type="Proteomes" id="UP001155128"/>
    </source>
</evidence>
<keyword evidence="1" id="KW-0472">Membrane</keyword>